<dbReference type="InterPro" id="IPR000620">
    <property type="entry name" value="EamA_dom"/>
</dbReference>
<name>A0ABT3B3D3_9CYAN</name>
<feature type="transmembrane region" description="Helical" evidence="6">
    <location>
        <begin position="121"/>
        <end position="139"/>
    </location>
</feature>
<feature type="transmembrane region" description="Helical" evidence="6">
    <location>
        <begin position="235"/>
        <end position="257"/>
    </location>
</feature>
<dbReference type="RefSeq" id="WP_263747525.1">
    <property type="nucleotide sequence ID" value="NZ_JAOWRF010000296.1"/>
</dbReference>
<dbReference type="InterPro" id="IPR050638">
    <property type="entry name" value="AA-Vitamin_Transporters"/>
</dbReference>
<evidence type="ECO:0000256" key="2">
    <source>
        <dbReference type="ARBA" id="ARBA00007362"/>
    </source>
</evidence>
<gene>
    <name evidence="8" type="ORF">OGM63_20600</name>
</gene>
<evidence type="ECO:0000256" key="4">
    <source>
        <dbReference type="ARBA" id="ARBA00022989"/>
    </source>
</evidence>
<dbReference type="SUPFAM" id="SSF103481">
    <property type="entry name" value="Multidrug resistance efflux transporter EmrE"/>
    <property type="match status" value="2"/>
</dbReference>
<keyword evidence="9" id="KW-1185">Reference proteome</keyword>
<evidence type="ECO:0000256" key="6">
    <source>
        <dbReference type="SAM" id="Phobius"/>
    </source>
</evidence>
<dbReference type="PANTHER" id="PTHR32322:SF2">
    <property type="entry name" value="EAMA DOMAIN-CONTAINING PROTEIN"/>
    <property type="match status" value="1"/>
</dbReference>
<keyword evidence="5 6" id="KW-0472">Membrane</keyword>
<evidence type="ECO:0000256" key="3">
    <source>
        <dbReference type="ARBA" id="ARBA00022692"/>
    </source>
</evidence>
<reference evidence="8 9" key="1">
    <citation type="submission" date="2022-10" db="EMBL/GenBank/DDBJ databases">
        <title>Identification of biosynthetic pathway for the production of the potent trypsin inhibitor radiosumin.</title>
        <authorList>
            <person name="Fewer D.P."/>
            <person name="Delbaje E."/>
            <person name="Ouyang X."/>
            <person name="Agostino P.D."/>
            <person name="Wahlsten M."/>
            <person name="Jokela J."/>
            <person name="Permi P."/>
            <person name="Haapaniemi E."/>
            <person name="Koistinen H."/>
        </authorList>
    </citation>
    <scope>NUCLEOTIDE SEQUENCE [LARGE SCALE GENOMIC DNA]</scope>
    <source>
        <strain evidence="8 9">NIES-515</strain>
    </source>
</reference>
<feature type="domain" description="EamA" evidence="7">
    <location>
        <begin position="18"/>
        <end position="156"/>
    </location>
</feature>
<keyword evidence="3 6" id="KW-0812">Transmembrane</keyword>
<feature type="transmembrane region" description="Helical" evidence="6">
    <location>
        <begin position="146"/>
        <end position="165"/>
    </location>
</feature>
<feature type="transmembrane region" description="Helical" evidence="6">
    <location>
        <begin position="50"/>
        <end position="69"/>
    </location>
</feature>
<evidence type="ECO:0000256" key="5">
    <source>
        <dbReference type="ARBA" id="ARBA00023136"/>
    </source>
</evidence>
<evidence type="ECO:0000256" key="1">
    <source>
        <dbReference type="ARBA" id="ARBA00004141"/>
    </source>
</evidence>
<dbReference type="InterPro" id="IPR037185">
    <property type="entry name" value="EmrE-like"/>
</dbReference>
<dbReference type="Proteomes" id="UP001526143">
    <property type="component" value="Unassembled WGS sequence"/>
</dbReference>
<feature type="transmembrane region" description="Helical" evidence="6">
    <location>
        <begin position="171"/>
        <end position="191"/>
    </location>
</feature>
<feature type="domain" description="EamA" evidence="7">
    <location>
        <begin position="173"/>
        <end position="307"/>
    </location>
</feature>
<feature type="transmembrane region" description="Helical" evidence="6">
    <location>
        <begin position="16"/>
        <end position="38"/>
    </location>
</feature>
<dbReference type="PANTHER" id="PTHR32322">
    <property type="entry name" value="INNER MEMBRANE TRANSPORTER"/>
    <property type="match status" value="1"/>
</dbReference>
<accession>A0ABT3B3D3</accession>
<proteinExistence type="inferred from homology"/>
<evidence type="ECO:0000313" key="9">
    <source>
        <dbReference type="Proteomes" id="UP001526143"/>
    </source>
</evidence>
<dbReference type="EMBL" id="JAOWRF010000296">
    <property type="protein sequence ID" value="MCV3215878.1"/>
    <property type="molecule type" value="Genomic_DNA"/>
</dbReference>
<comment type="similarity">
    <text evidence="2">Belongs to the EamA transporter family.</text>
</comment>
<organism evidence="8 9">
    <name type="scientific">Plectonema radiosum NIES-515</name>
    <dbReference type="NCBI Taxonomy" id="2986073"/>
    <lineage>
        <taxon>Bacteria</taxon>
        <taxon>Bacillati</taxon>
        <taxon>Cyanobacteriota</taxon>
        <taxon>Cyanophyceae</taxon>
        <taxon>Oscillatoriophycideae</taxon>
        <taxon>Oscillatoriales</taxon>
        <taxon>Microcoleaceae</taxon>
        <taxon>Plectonema</taxon>
    </lineage>
</organism>
<evidence type="ECO:0000259" key="7">
    <source>
        <dbReference type="Pfam" id="PF00892"/>
    </source>
</evidence>
<comment type="caution">
    <text evidence="8">The sequence shown here is derived from an EMBL/GenBank/DDBJ whole genome shotgun (WGS) entry which is preliminary data.</text>
</comment>
<feature type="transmembrane region" description="Helical" evidence="6">
    <location>
        <begin position="264"/>
        <end position="283"/>
    </location>
</feature>
<feature type="transmembrane region" description="Helical" evidence="6">
    <location>
        <begin position="90"/>
        <end position="109"/>
    </location>
</feature>
<keyword evidence="4 6" id="KW-1133">Transmembrane helix</keyword>
<protein>
    <submittedName>
        <fullName evidence="8">DMT family transporter</fullName>
    </submittedName>
</protein>
<evidence type="ECO:0000313" key="8">
    <source>
        <dbReference type="EMBL" id="MCV3215878.1"/>
    </source>
</evidence>
<feature type="transmembrane region" description="Helical" evidence="6">
    <location>
        <begin position="203"/>
        <end position="223"/>
    </location>
</feature>
<comment type="subcellular location">
    <subcellularLocation>
        <location evidence="1">Membrane</location>
        <topology evidence="1">Multi-pass membrane protein</topology>
    </subcellularLocation>
</comment>
<dbReference type="Pfam" id="PF00892">
    <property type="entry name" value="EamA"/>
    <property type="match status" value="2"/>
</dbReference>
<sequence length="318" mass="35232">MLNRIKSLQLNNEVDFLSILTLLASVLILSVAAILTKLSEFDIGPSATVFNRYLIAVITLSLWQTIEIATKASPDQVADDWRIKYQLSDIFVICIESIMSLGCILLWAFSFTKTSVANSNLLHNMTPIFAILGGWLILGQHFNRRFLIGMAIALAASSSIQFQDWRINYDYFFGDSLAFMSSILYAGAFLAREKLRSKFSAGTILLWSCTFRLILSLPIVLLTEDKLFPSTYSGWLAVISLGVLVQVIGHGLLTYSLKKFSSGFVSTCLLLDPIFTAIFAWIIFSEQLSVLNCAAFLVVLIGMYLAITGKGAEKDAVE</sequence>
<feature type="transmembrane region" description="Helical" evidence="6">
    <location>
        <begin position="289"/>
        <end position="307"/>
    </location>
</feature>